<evidence type="ECO:0008006" key="4">
    <source>
        <dbReference type="Google" id="ProtNLM"/>
    </source>
</evidence>
<evidence type="ECO:0000256" key="1">
    <source>
        <dbReference type="SAM" id="Phobius"/>
    </source>
</evidence>
<accession>A0AAV3QKN4</accession>
<proteinExistence type="predicted"/>
<evidence type="ECO:0000313" key="3">
    <source>
        <dbReference type="Proteomes" id="UP001454036"/>
    </source>
</evidence>
<keyword evidence="1" id="KW-0472">Membrane</keyword>
<comment type="caution">
    <text evidence="2">The sequence shown here is derived from an EMBL/GenBank/DDBJ whole genome shotgun (WGS) entry which is preliminary data.</text>
</comment>
<keyword evidence="3" id="KW-1185">Reference proteome</keyword>
<keyword evidence="1" id="KW-0812">Transmembrane</keyword>
<protein>
    <recommendedName>
        <fullName evidence="4">Secreted protein</fullName>
    </recommendedName>
</protein>
<sequence>MAVFFVILTVLVKMHFVLGGLLLWRSGQNPLILDLMNMFPMVALRRGGVKYSIFPYFASFFFSSSWRRKKALLRGRSALQYPLSGARIMSTVFRLFVLGLLRHFSSIGCLSCPISSLFADPSIRMYL</sequence>
<evidence type="ECO:0000313" key="2">
    <source>
        <dbReference type="EMBL" id="GAA0164632.1"/>
    </source>
</evidence>
<dbReference type="Proteomes" id="UP001454036">
    <property type="component" value="Unassembled WGS sequence"/>
</dbReference>
<gene>
    <name evidence="2" type="ORF">LIER_20224</name>
</gene>
<organism evidence="2 3">
    <name type="scientific">Lithospermum erythrorhizon</name>
    <name type="common">Purple gromwell</name>
    <name type="synonym">Lithospermum officinale var. erythrorhizon</name>
    <dbReference type="NCBI Taxonomy" id="34254"/>
    <lineage>
        <taxon>Eukaryota</taxon>
        <taxon>Viridiplantae</taxon>
        <taxon>Streptophyta</taxon>
        <taxon>Embryophyta</taxon>
        <taxon>Tracheophyta</taxon>
        <taxon>Spermatophyta</taxon>
        <taxon>Magnoliopsida</taxon>
        <taxon>eudicotyledons</taxon>
        <taxon>Gunneridae</taxon>
        <taxon>Pentapetalae</taxon>
        <taxon>asterids</taxon>
        <taxon>lamiids</taxon>
        <taxon>Boraginales</taxon>
        <taxon>Boraginaceae</taxon>
        <taxon>Boraginoideae</taxon>
        <taxon>Lithospermeae</taxon>
        <taxon>Lithospermum</taxon>
    </lineage>
</organism>
<feature type="transmembrane region" description="Helical" evidence="1">
    <location>
        <begin position="43"/>
        <end position="63"/>
    </location>
</feature>
<name>A0AAV3QKN4_LITER</name>
<dbReference type="AlphaFoldDB" id="A0AAV3QKN4"/>
<reference evidence="2 3" key="1">
    <citation type="submission" date="2024-01" db="EMBL/GenBank/DDBJ databases">
        <title>The complete chloroplast genome sequence of Lithospermum erythrorhizon: insights into the phylogenetic relationship among Boraginaceae species and the maternal lineages of purple gromwells.</title>
        <authorList>
            <person name="Okada T."/>
            <person name="Watanabe K."/>
        </authorList>
    </citation>
    <scope>NUCLEOTIDE SEQUENCE [LARGE SCALE GENOMIC DNA]</scope>
</reference>
<dbReference type="EMBL" id="BAABME010005110">
    <property type="protein sequence ID" value="GAA0164632.1"/>
    <property type="molecule type" value="Genomic_DNA"/>
</dbReference>
<keyword evidence="1" id="KW-1133">Transmembrane helix</keyword>